<dbReference type="AlphaFoldDB" id="A0A3B1BEL0"/>
<proteinExistence type="predicted"/>
<sequence length="226" mass="25657">MNTEIDKTLGQPSPQTLEEQLKLFQQHLAELPDNASELDKNRIILDIAETELALEHKDEAWKLAREALKIFLHLDAWQEAVEACNVLYQAEQPASISALAQGVWLAVSFPILADTTVAMLTHIVDETPDDSDGAAVAAMTACYITDLRTDDDKHESLSFLARNLLGQVAQRHSKVNSQEQLEIWIDKLELREPQVFLPRLSMIINIMAGEEWWFDREELRQKMPNA</sequence>
<dbReference type="EMBL" id="UOFZ01000178">
    <property type="protein sequence ID" value="VAX14552.1"/>
    <property type="molecule type" value="Genomic_DNA"/>
</dbReference>
<evidence type="ECO:0000313" key="1">
    <source>
        <dbReference type="EMBL" id="VAX14552.1"/>
    </source>
</evidence>
<reference evidence="1" key="1">
    <citation type="submission" date="2018-06" db="EMBL/GenBank/DDBJ databases">
        <authorList>
            <person name="Zhirakovskaya E."/>
        </authorList>
    </citation>
    <scope>NUCLEOTIDE SEQUENCE</scope>
</reference>
<name>A0A3B1BEL0_9ZZZZ</name>
<organism evidence="1">
    <name type="scientific">hydrothermal vent metagenome</name>
    <dbReference type="NCBI Taxonomy" id="652676"/>
    <lineage>
        <taxon>unclassified sequences</taxon>
        <taxon>metagenomes</taxon>
        <taxon>ecological metagenomes</taxon>
    </lineage>
</organism>
<accession>A0A3B1BEL0</accession>
<protein>
    <submittedName>
        <fullName evidence="1">Uncharacterized protein</fullName>
    </submittedName>
</protein>
<gene>
    <name evidence="1" type="ORF">MNBD_GAMMA24-2721</name>
</gene>